<dbReference type="EMBL" id="JBHTAP010000001">
    <property type="protein sequence ID" value="MFC7234918.1"/>
    <property type="molecule type" value="Genomic_DNA"/>
</dbReference>
<evidence type="ECO:0000313" key="2">
    <source>
        <dbReference type="Proteomes" id="UP001596398"/>
    </source>
</evidence>
<dbReference type="AlphaFoldDB" id="A0ABD5ZN88"/>
<name>A0ABD5ZN88_9EURY</name>
<proteinExistence type="predicted"/>
<keyword evidence="2" id="KW-1185">Reference proteome</keyword>
<dbReference type="Pfam" id="PF07920">
    <property type="entry name" value="DUF1684"/>
    <property type="match status" value="1"/>
</dbReference>
<dbReference type="RefSeq" id="WP_276235938.1">
    <property type="nucleotide sequence ID" value="NZ_CP119802.1"/>
</dbReference>
<dbReference type="PANTHER" id="PTHR41913">
    <property type="entry name" value="DUF1684 DOMAIN-CONTAINING PROTEIN"/>
    <property type="match status" value="1"/>
</dbReference>
<evidence type="ECO:0000313" key="1">
    <source>
        <dbReference type="EMBL" id="MFC7234918.1"/>
    </source>
</evidence>
<sequence length="188" mass="21250">MSTTDDFDAEAWRAELEGYRDRKDEFFANERQSPIPADQRDAFDGLTYFDPDPAYRVEADVTPVESDETVVMETTVDTEQEYERVVELGFDVNGETATLVGYTGVGEDRDSLFVPFRDKTTGQQTYGAGRYMEFEVEGDVTEAETVTLDFNLAYHPFCAYNDAFACPLPPEENWLDVAVEAGERLPEV</sequence>
<dbReference type="Proteomes" id="UP001596398">
    <property type="component" value="Unassembled WGS sequence"/>
</dbReference>
<reference evidence="1 2" key="1">
    <citation type="journal article" date="2019" name="Int. J. Syst. Evol. Microbiol.">
        <title>The Global Catalogue of Microorganisms (GCM) 10K type strain sequencing project: providing services to taxonomists for standard genome sequencing and annotation.</title>
        <authorList>
            <consortium name="The Broad Institute Genomics Platform"/>
            <consortium name="The Broad Institute Genome Sequencing Center for Infectious Disease"/>
            <person name="Wu L."/>
            <person name="Ma J."/>
        </authorList>
    </citation>
    <scope>NUCLEOTIDE SEQUENCE [LARGE SCALE GENOMIC DNA]</scope>
    <source>
        <strain evidence="1 2">DT85</strain>
    </source>
</reference>
<accession>A0ABD5ZN88</accession>
<dbReference type="PANTHER" id="PTHR41913:SF1">
    <property type="entry name" value="DUF1684 DOMAIN-CONTAINING PROTEIN"/>
    <property type="match status" value="1"/>
</dbReference>
<dbReference type="GeneID" id="79266591"/>
<organism evidence="1 2">
    <name type="scientific">Halosegnis marinus</name>
    <dbReference type="NCBI Taxonomy" id="3034023"/>
    <lineage>
        <taxon>Archaea</taxon>
        <taxon>Methanobacteriati</taxon>
        <taxon>Methanobacteriota</taxon>
        <taxon>Stenosarchaea group</taxon>
        <taxon>Halobacteria</taxon>
        <taxon>Halobacteriales</taxon>
        <taxon>Natronomonadaceae</taxon>
        <taxon>Halosegnis</taxon>
    </lineage>
</organism>
<gene>
    <name evidence="1" type="ORF">ACFQJ4_06240</name>
</gene>
<comment type="caution">
    <text evidence="1">The sequence shown here is derived from an EMBL/GenBank/DDBJ whole genome shotgun (WGS) entry which is preliminary data.</text>
</comment>
<dbReference type="InterPro" id="IPR012467">
    <property type="entry name" value="DUF1684"/>
</dbReference>
<dbReference type="Gene3D" id="6.10.250.1680">
    <property type="match status" value="1"/>
</dbReference>
<protein>
    <submittedName>
        <fullName evidence="1">DUF1684 domain-containing protein</fullName>
    </submittedName>
</protein>